<dbReference type="AlphaFoldDB" id="A0A6N8G5V7"/>
<feature type="transmembrane region" description="Helical" evidence="1">
    <location>
        <begin position="257"/>
        <end position="277"/>
    </location>
</feature>
<evidence type="ECO:0008006" key="4">
    <source>
        <dbReference type="Google" id="ProtNLM"/>
    </source>
</evidence>
<organism evidence="2 3">
    <name type="scientific">Gloeocapsopsis dulcis AAB1 = 1H9</name>
    <dbReference type="NCBI Taxonomy" id="1433147"/>
    <lineage>
        <taxon>Bacteria</taxon>
        <taxon>Bacillati</taxon>
        <taxon>Cyanobacteriota</taxon>
        <taxon>Cyanophyceae</taxon>
        <taxon>Oscillatoriophycideae</taxon>
        <taxon>Chroococcales</taxon>
        <taxon>Chroococcaceae</taxon>
        <taxon>Gloeocapsopsis</taxon>
        <taxon>Gloeocapsopsis dulcis</taxon>
    </lineage>
</organism>
<keyword evidence="1" id="KW-0812">Transmembrane</keyword>
<dbReference type="NCBIfam" id="NF045693">
    <property type="entry name" value="GCarotHydoxCruF"/>
    <property type="match status" value="1"/>
</dbReference>
<proteinExistence type="predicted"/>
<feature type="transmembrane region" description="Helical" evidence="1">
    <location>
        <begin position="204"/>
        <end position="222"/>
    </location>
</feature>
<feature type="transmembrane region" description="Helical" evidence="1">
    <location>
        <begin position="234"/>
        <end position="251"/>
    </location>
</feature>
<feature type="transmembrane region" description="Helical" evidence="1">
    <location>
        <begin position="53"/>
        <end position="75"/>
    </location>
</feature>
<dbReference type="PANTHER" id="PTHR39419">
    <property type="entry name" value="SLL0814 PROTEIN"/>
    <property type="match status" value="1"/>
</dbReference>
<evidence type="ECO:0000256" key="1">
    <source>
        <dbReference type="SAM" id="Phobius"/>
    </source>
</evidence>
<dbReference type="RefSeq" id="WP_105218275.1">
    <property type="nucleotide sequence ID" value="NZ_CAWNSU010000076.1"/>
</dbReference>
<keyword evidence="3" id="KW-1185">Reference proteome</keyword>
<evidence type="ECO:0000313" key="2">
    <source>
        <dbReference type="EMBL" id="MUL39156.1"/>
    </source>
</evidence>
<dbReference type="OrthoDB" id="9811293at2"/>
<name>A0A6N8G5V7_9CHRO</name>
<dbReference type="Proteomes" id="UP000441797">
    <property type="component" value="Unassembled WGS sequence"/>
</dbReference>
<evidence type="ECO:0000313" key="3">
    <source>
        <dbReference type="Proteomes" id="UP000441797"/>
    </source>
</evidence>
<dbReference type="InterPro" id="IPR054684">
    <property type="entry name" value="CruF-like_cyanobact"/>
</dbReference>
<dbReference type="PANTHER" id="PTHR39419:SF1">
    <property type="entry name" value="SLL0814 PROTEIN"/>
    <property type="match status" value="1"/>
</dbReference>
<protein>
    <recommendedName>
        <fullName evidence="4">Carotenoid biosynthesis protein</fullName>
    </recommendedName>
</protein>
<comment type="caution">
    <text evidence="2">The sequence shown here is derived from an EMBL/GenBank/DDBJ whole genome shotgun (WGS) entry which is preliminary data.</text>
</comment>
<keyword evidence="1" id="KW-1133">Transmembrane helix</keyword>
<reference evidence="2 3" key="1">
    <citation type="journal article" date="2019" name="Front. Microbiol.">
        <title>Genomic Features for Desiccation Tolerance and Sugar Biosynthesis in the Extremophile Gloeocapsopsis sp. UTEX B3054.</title>
        <authorList>
            <person name="Urrejola C."/>
            <person name="Alcorta J."/>
            <person name="Salas L."/>
            <person name="Vasquez M."/>
            <person name="Polz M.F."/>
            <person name="Vicuna R."/>
            <person name="Diez B."/>
        </authorList>
    </citation>
    <scope>NUCLEOTIDE SEQUENCE [LARGE SCALE GENOMIC DNA]</scope>
    <source>
        <strain evidence="2 3">1H9</strain>
    </source>
</reference>
<keyword evidence="1" id="KW-0472">Membrane</keyword>
<dbReference type="InterPro" id="IPR007354">
    <property type="entry name" value="CruF-like"/>
</dbReference>
<feature type="transmembrane region" description="Helical" evidence="1">
    <location>
        <begin position="82"/>
        <end position="101"/>
    </location>
</feature>
<feature type="transmembrane region" description="Helical" evidence="1">
    <location>
        <begin position="155"/>
        <end position="175"/>
    </location>
</feature>
<feature type="transmembrane region" description="Helical" evidence="1">
    <location>
        <begin position="121"/>
        <end position="143"/>
    </location>
</feature>
<gene>
    <name evidence="2" type="ORF">BWI75_23375</name>
</gene>
<dbReference type="EMBL" id="NAPY01000064">
    <property type="protein sequence ID" value="MUL39156.1"/>
    <property type="molecule type" value="Genomic_DNA"/>
</dbReference>
<sequence>MKQLVIAERYCLIGHILAKTFGLAGLLLVVPHADAILRLLPDSSSLFQWSVEKSMAGGGVTDILLGLVAVSIFAYRTVGVRLTLAFMLPAIFISLASELLGTGTGFPFGDYSYLSGLGYKIAGLVPFTIPLSWFYMGFSSYLIASVALNTAKSSWLRQVGAVLLGAMLFTAWDFALEPAMSQTTFPFWYWAEPGAFFGTPYRNYLGWYGTSALFMSVAALLWKNPPLNLNRSQLIVPLIVYLSNVAFAAAISLASGFWIPVALGLILGVIPVIFLWWMAQPNTENTPVTEAATDVVNNPSVKVALK</sequence>
<accession>A0A6N8G5V7</accession>
<dbReference type="Pfam" id="PF04240">
    <property type="entry name" value="Caroten_synth"/>
    <property type="match status" value="1"/>
</dbReference>
<feature type="transmembrane region" description="Helical" evidence="1">
    <location>
        <begin position="12"/>
        <end position="33"/>
    </location>
</feature>